<organism evidence="2 3">
    <name type="scientific">Russula ochroleuca</name>
    <dbReference type="NCBI Taxonomy" id="152965"/>
    <lineage>
        <taxon>Eukaryota</taxon>
        <taxon>Fungi</taxon>
        <taxon>Dikarya</taxon>
        <taxon>Basidiomycota</taxon>
        <taxon>Agaricomycotina</taxon>
        <taxon>Agaricomycetes</taxon>
        <taxon>Russulales</taxon>
        <taxon>Russulaceae</taxon>
        <taxon>Russula</taxon>
    </lineage>
</organism>
<sequence>LEWATSDVEGPVNFLVEEKGFYEERLCKCVDLEKLVKSLDAKQQIQLDGFFATTPNTSSPKVPTNLKDPKGKESQ</sequence>
<gene>
    <name evidence="2" type="ORF">DFH94DRAFT_639787</name>
</gene>
<reference evidence="2" key="2">
    <citation type="journal article" date="2020" name="Nat. Commun.">
        <title>Large-scale genome sequencing of mycorrhizal fungi provides insights into the early evolution of symbiotic traits.</title>
        <authorList>
            <person name="Miyauchi S."/>
            <person name="Kiss E."/>
            <person name="Kuo A."/>
            <person name="Drula E."/>
            <person name="Kohler A."/>
            <person name="Sanchez-Garcia M."/>
            <person name="Morin E."/>
            <person name="Andreopoulos B."/>
            <person name="Barry K.W."/>
            <person name="Bonito G."/>
            <person name="Buee M."/>
            <person name="Carver A."/>
            <person name="Chen C."/>
            <person name="Cichocki N."/>
            <person name="Clum A."/>
            <person name="Culley D."/>
            <person name="Crous P.W."/>
            <person name="Fauchery L."/>
            <person name="Girlanda M."/>
            <person name="Hayes R.D."/>
            <person name="Keri Z."/>
            <person name="LaButti K."/>
            <person name="Lipzen A."/>
            <person name="Lombard V."/>
            <person name="Magnuson J."/>
            <person name="Maillard F."/>
            <person name="Murat C."/>
            <person name="Nolan M."/>
            <person name="Ohm R.A."/>
            <person name="Pangilinan J."/>
            <person name="Pereira M.F."/>
            <person name="Perotto S."/>
            <person name="Peter M."/>
            <person name="Pfister S."/>
            <person name="Riley R."/>
            <person name="Sitrit Y."/>
            <person name="Stielow J.B."/>
            <person name="Szollosi G."/>
            <person name="Zifcakova L."/>
            <person name="Stursova M."/>
            <person name="Spatafora J.W."/>
            <person name="Tedersoo L."/>
            <person name="Vaario L.M."/>
            <person name="Yamada A."/>
            <person name="Yan M."/>
            <person name="Wang P."/>
            <person name="Xu J."/>
            <person name="Bruns T."/>
            <person name="Baldrian P."/>
            <person name="Vilgalys R."/>
            <person name="Dunand C."/>
            <person name="Henrissat B."/>
            <person name="Grigoriev I.V."/>
            <person name="Hibbett D."/>
            <person name="Nagy L.G."/>
            <person name="Martin F.M."/>
        </authorList>
    </citation>
    <scope>NUCLEOTIDE SEQUENCE</scope>
    <source>
        <strain evidence="2">Prilba</strain>
    </source>
</reference>
<evidence type="ECO:0000313" key="2">
    <source>
        <dbReference type="EMBL" id="KAF8465204.1"/>
    </source>
</evidence>
<feature type="compositionally biased region" description="Polar residues" evidence="1">
    <location>
        <begin position="53"/>
        <end position="62"/>
    </location>
</feature>
<proteinExistence type="predicted"/>
<reference evidence="2" key="1">
    <citation type="submission" date="2019-10" db="EMBL/GenBank/DDBJ databases">
        <authorList>
            <consortium name="DOE Joint Genome Institute"/>
            <person name="Kuo A."/>
            <person name="Miyauchi S."/>
            <person name="Kiss E."/>
            <person name="Drula E."/>
            <person name="Kohler A."/>
            <person name="Sanchez-Garcia M."/>
            <person name="Andreopoulos B."/>
            <person name="Barry K.W."/>
            <person name="Bonito G."/>
            <person name="Buee M."/>
            <person name="Carver A."/>
            <person name="Chen C."/>
            <person name="Cichocki N."/>
            <person name="Clum A."/>
            <person name="Culley D."/>
            <person name="Crous P.W."/>
            <person name="Fauchery L."/>
            <person name="Girlanda M."/>
            <person name="Hayes R."/>
            <person name="Keri Z."/>
            <person name="LaButti K."/>
            <person name="Lipzen A."/>
            <person name="Lombard V."/>
            <person name="Magnuson J."/>
            <person name="Maillard F."/>
            <person name="Morin E."/>
            <person name="Murat C."/>
            <person name="Nolan M."/>
            <person name="Ohm R."/>
            <person name="Pangilinan J."/>
            <person name="Pereira M."/>
            <person name="Perotto S."/>
            <person name="Peter M."/>
            <person name="Riley R."/>
            <person name="Sitrit Y."/>
            <person name="Stielow B."/>
            <person name="Szollosi G."/>
            <person name="Zifcakova L."/>
            <person name="Stursova M."/>
            <person name="Spatafora J.W."/>
            <person name="Tedersoo L."/>
            <person name="Vaario L.-M."/>
            <person name="Yamada A."/>
            <person name="Yan M."/>
            <person name="Wang P."/>
            <person name="Xu J."/>
            <person name="Bruns T."/>
            <person name="Baldrian P."/>
            <person name="Vilgalys R."/>
            <person name="Henrissat B."/>
            <person name="Grigoriev I.V."/>
            <person name="Hibbett D."/>
            <person name="Nagy L.G."/>
            <person name="Martin F.M."/>
        </authorList>
    </citation>
    <scope>NUCLEOTIDE SEQUENCE</scope>
    <source>
        <strain evidence="2">Prilba</strain>
    </source>
</reference>
<comment type="caution">
    <text evidence="2">The sequence shown here is derived from an EMBL/GenBank/DDBJ whole genome shotgun (WGS) entry which is preliminary data.</text>
</comment>
<feature type="non-terminal residue" evidence="2">
    <location>
        <position position="1"/>
    </location>
</feature>
<dbReference type="EMBL" id="WHVB01000048">
    <property type="protein sequence ID" value="KAF8465204.1"/>
    <property type="molecule type" value="Genomic_DNA"/>
</dbReference>
<evidence type="ECO:0000256" key="1">
    <source>
        <dbReference type="SAM" id="MobiDB-lite"/>
    </source>
</evidence>
<dbReference type="OrthoDB" id="3050365at2759"/>
<accession>A0A9P5MKS0</accession>
<protein>
    <submittedName>
        <fullName evidence="2">Uncharacterized protein</fullName>
    </submittedName>
</protein>
<keyword evidence="3" id="KW-1185">Reference proteome</keyword>
<dbReference type="Proteomes" id="UP000759537">
    <property type="component" value="Unassembled WGS sequence"/>
</dbReference>
<name>A0A9P5MKS0_9AGAM</name>
<feature type="region of interest" description="Disordered" evidence="1">
    <location>
        <begin position="50"/>
        <end position="75"/>
    </location>
</feature>
<evidence type="ECO:0000313" key="3">
    <source>
        <dbReference type="Proteomes" id="UP000759537"/>
    </source>
</evidence>
<dbReference type="AlphaFoldDB" id="A0A9P5MKS0"/>